<evidence type="ECO:0000256" key="4">
    <source>
        <dbReference type="ARBA" id="ARBA00023136"/>
    </source>
</evidence>
<feature type="transmembrane region" description="Helical" evidence="5">
    <location>
        <begin position="247"/>
        <end position="266"/>
    </location>
</feature>
<feature type="transmembrane region" description="Helical" evidence="5">
    <location>
        <begin position="391"/>
        <end position="410"/>
    </location>
</feature>
<dbReference type="InterPro" id="IPR036259">
    <property type="entry name" value="MFS_trans_sf"/>
</dbReference>
<dbReference type="Proteomes" id="UP000593567">
    <property type="component" value="Unassembled WGS sequence"/>
</dbReference>
<evidence type="ECO:0000313" key="7">
    <source>
        <dbReference type="EMBL" id="KAF6019779.1"/>
    </source>
</evidence>
<dbReference type="InterPro" id="IPR005828">
    <property type="entry name" value="MFS_sugar_transport-like"/>
</dbReference>
<keyword evidence="3 5" id="KW-1133">Transmembrane helix</keyword>
<keyword evidence="8" id="KW-1185">Reference proteome</keyword>
<comment type="subcellular location">
    <subcellularLocation>
        <location evidence="1">Membrane</location>
        <topology evidence="1">Multi-pass membrane protein</topology>
    </subcellularLocation>
</comment>
<dbReference type="EMBL" id="VXIV02003213">
    <property type="protein sequence ID" value="KAF6019779.1"/>
    <property type="molecule type" value="Genomic_DNA"/>
</dbReference>
<name>A0A7J7J0R9_BUGNE</name>
<dbReference type="Gene3D" id="1.20.1250.20">
    <property type="entry name" value="MFS general substrate transporter like domains"/>
    <property type="match status" value="1"/>
</dbReference>
<accession>A0A7J7J0R9</accession>
<feature type="domain" description="Major facilitator superfamily (MFS) profile" evidence="6">
    <location>
        <begin position="25"/>
        <end position="510"/>
    </location>
</feature>
<feature type="transmembrane region" description="Helical" evidence="5">
    <location>
        <begin position="416"/>
        <end position="441"/>
    </location>
</feature>
<feature type="transmembrane region" description="Helical" evidence="5">
    <location>
        <begin position="21"/>
        <end position="48"/>
    </location>
</feature>
<dbReference type="AlphaFoldDB" id="A0A7J7J0R9"/>
<feature type="transmembrane region" description="Helical" evidence="5">
    <location>
        <begin position="326"/>
        <end position="347"/>
    </location>
</feature>
<dbReference type="InterPro" id="IPR020846">
    <property type="entry name" value="MFS_dom"/>
</dbReference>
<feature type="transmembrane region" description="Helical" evidence="5">
    <location>
        <begin position="484"/>
        <end position="505"/>
    </location>
</feature>
<dbReference type="SUPFAM" id="SSF103473">
    <property type="entry name" value="MFS general substrate transporter"/>
    <property type="match status" value="1"/>
</dbReference>
<keyword evidence="2 5" id="KW-0812">Transmembrane</keyword>
<protein>
    <recommendedName>
        <fullName evidence="6">Major facilitator superfamily (MFS) profile domain-containing protein</fullName>
    </recommendedName>
</protein>
<comment type="caution">
    <text evidence="7">The sequence shown here is derived from an EMBL/GenBank/DDBJ whole genome shotgun (WGS) entry which is preliminary data.</text>
</comment>
<organism evidence="7 8">
    <name type="scientific">Bugula neritina</name>
    <name type="common">Brown bryozoan</name>
    <name type="synonym">Sertularia neritina</name>
    <dbReference type="NCBI Taxonomy" id="10212"/>
    <lineage>
        <taxon>Eukaryota</taxon>
        <taxon>Metazoa</taxon>
        <taxon>Spiralia</taxon>
        <taxon>Lophotrochozoa</taxon>
        <taxon>Bryozoa</taxon>
        <taxon>Gymnolaemata</taxon>
        <taxon>Cheilostomatida</taxon>
        <taxon>Flustrina</taxon>
        <taxon>Buguloidea</taxon>
        <taxon>Bugulidae</taxon>
        <taxon>Bugula</taxon>
    </lineage>
</organism>
<dbReference type="GO" id="GO:0022857">
    <property type="term" value="F:transmembrane transporter activity"/>
    <property type="evidence" value="ECO:0007669"/>
    <property type="project" value="InterPro"/>
</dbReference>
<evidence type="ECO:0000313" key="8">
    <source>
        <dbReference type="Proteomes" id="UP000593567"/>
    </source>
</evidence>
<feature type="transmembrane region" description="Helical" evidence="5">
    <location>
        <begin position="186"/>
        <end position="208"/>
    </location>
</feature>
<dbReference type="OrthoDB" id="5141738at2759"/>
<feature type="transmembrane region" description="Helical" evidence="5">
    <location>
        <begin position="220"/>
        <end position="241"/>
    </location>
</feature>
<dbReference type="Pfam" id="PF00083">
    <property type="entry name" value="Sugar_tr"/>
    <property type="match status" value="1"/>
</dbReference>
<evidence type="ECO:0000256" key="3">
    <source>
        <dbReference type="ARBA" id="ARBA00022989"/>
    </source>
</evidence>
<evidence type="ECO:0000259" key="6">
    <source>
        <dbReference type="PROSITE" id="PS50850"/>
    </source>
</evidence>
<dbReference type="PANTHER" id="PTHR24064">
    <property type="entry name" value="SOLUTE CARRIER FAMILY 22 MEMBER"/>
    <property type="match status" value="1"/>
</dbReference>
<evidence type="ECO:0000256" key="5">
    <source>
        <dbReference type="SAM" id="Phobius"/>
    </source>
</evidence>
<reference evidence="7" key="1">
    <citation type="submission" date="2020-06" db="EMBL/GenBank/DDBJ databases">
        <title>Draft genome of Bugula neritina, a colonial animal packing powerful symbionts and potential medicines.</title>
        <authorList>
            <person name="Rayko M."/>
        </authorList>
    </citation>
    <scope>NUCLEOTIDE SEQUENCE [LARGE SCALE GENOMIC DNA]</scope>
    <source>
        <strain evidence="7">Kwan_BN1</strain>
    </source>
</reference>
<dbReference type="PROSITE" id="PS50850">
    <property type="entry name" value="MFS"/>
    <property type="match status" value="1"/>
</dbReference>
<dbReference type="GO" id="GO:0016020">
    <property type="term" value="C:membrane"/>
    <property type="evidence" value="ECO:0007669"/>
    <property type="project" value="UniProtKB-SubCell"/>
</dbReference>
<evidence type="ECO:0000256" key="1">
    <source>
        <dbReference type="ARBA" id="ARBA00004141"/>
    </source>
</evidence>
<feature type="transmembrane region" description="Helical" evidence="5">
    <location>
        <begin position="359"/>
        <end position="379"/>
    </location>
</feature>
<keyword evidence="4 5" id="KW-0472">Membrane</keyword>
<proteinExistence type="predicted"/>
<evidence type="ECO:0000256" key="2">
    <source>
        <dbReference type="ARBA" id="ARBA00022692"/>
    </source>
</evidence>
<sequence length="544" mass="60531">MTSTKSKIDSVLEKVGSFKKYQWIQFGLVNAATFIVPLHFLAIVFHSITPRHRCKLPEWENDTFSPFSEVHNQSIYQWIPVDKDGILDSCKIYTNNNETVECEEHVFDKSVYWGVTLNEQFEMVCGNSWASTTVKVVYTCGLIAGAFVVGVIGDRIGRRLTIVGCLVVGGAAGIVAAFSVNYYMFAAFRFIIAMCMVGAILMVSLIGLEITAPSKRVYTFALISLLWPIGGTFLALLAYFIQDWNWLQLAVSILPLLVGFLLLAFVKETPHYLITKGKHKEAKKIFLHMASVNGKTLPENFMDELKEGEEAAVTEKLKSILKAPVLLKRTAISFYLWFTCGIGYYGLSFNVSNLSGDIYINHVLVSGVSSIPSMLLLLLSHKLGRKPLTMFSLLLGSVMLIAISLLNVYVDLSNYRYVTIIVSMIGKIGIATVFSFSYLWCSEFYPSTLRSTLLGLSSLFARVGSILAPIIVDLNRHVPTIFGPNLGSLIFGITMLIGAILTFFLPETNKKKIPETIAEANTFVTKKRRNKISPKKGSYDIPMQ</sequence>
<feature type="transmembrane region" description="Helical" evidence="5">
    <location>
        <begin position="136"/>
        <end position="153"/>
    </location>
</feature>
<feature type="transmembrane region" description="Helical" evidence="5">
    <location>
        <begin position="453"/>
        <end position="472"/>
    </location>
</feature>
<gene>
    <name evidence="7" type="ORF">EB796_021922</name>
</gene>
<feature type="transmembrane region" description="Helical" evidence="5">
    <location>
        <begin position="160"/>
        <end position="180"/>
    </location>
</feature>